<dbReference type="Pfam" id="PF01970">
    <property type="entry name" value="TctA"/>
    <property type="match status" value="1"/>
</dbReference>
<feature type="transmembrane region" description="Helical" evidence="1">
    <location>
        <begin position="16"/>
        <end position="36"/>
    </location>
</feature>
<accession>A0A6S6QJ33</accession>
<dbReference type="RefSeq" id="WP_222874924.1">
    <property type="nucleotide sequence ID" value="NZ_AP023361.1"/>
</dbReference>
<gene>
    <name evidence="3" type="ORF">IZ6_19980</name>
</gene>
<feature type="transmembrane region" description="Helical" evidence="1">
    <location>
        <begin position="43"/>
        <end position="68"/>
    </location>
</feature>
<feature type="transmembrane region" description="Helical" evidence="1">
    <location>
        <begin position="424"/>
        <end position="442"/>
    </location>
</feature>
<sequence>MDGLKIALQTVFETPAVFYAFAGVAWGIIGGALPGLSASITMALLLPFTFGMDPTMAIILLASTYVGAEYGGSIPAILIKTPGTSAAVTTVIDGYEMHKQGRSGEALGISLMAGVVGGLIGMILVVALTEPLSNVAFYFTAPAYFALGVFGLSLIATLSEGSLIKGFLAAIIGLAISTIGIDPLSGVQRFTFGSAELLGGIEPILVLIGMFAMAELFEQTSQPDWDKASHTMRIKLPNLKTWKRIWPATLIGTGIGTFDGVTPGGGATLASFLSYNEAKRWSKHPEEFGKGSPEGIAAPEAANNTVAATALIPTLTFGIPSSGSTAVLLGGLILHGLEPGPALLTKNPEFVYGLFGGLFVANLSQLVLGIVMLPPCIWLVNRPKAFLMAFIIALVSSGVYSVNQNIADVGIMVGMGVLGYVMRMFKFPILPLVLALVLGSIVERNYRRAVDLGYGEHSIFFTDPLSAVLLGLTVLFIAGSAYVTYARKQKAKAEADLSLSSAKT</sequence>
<dbReference type="EMBL" id="AP023361">
    <property type="protein sequence ID" value="BCJ91263.1"/>
    <property type="molecule type" value="Genomic_DNA"/>
</dbReference>
<feature type="domain" description="DUF112" evidence="2">
    <location>
        <begin position="18"/>
        <end position="434"/>
    </location>
</feature>
<feature type="transmembrane region" description="Helical" evidence="1">
    <location>
        <begin position="465"/>
        <end position="485"/>
    </location>
</feature>
<evidence type="ECO:0000259" key="2">
    <source>
        <dbReference type="Pfam" id="PF01970"/>
    </source>
</evidence>
<name>A0A6S6QJ33_9HYPH</name>
<feature type="transmembrane region" description="Helical" evidence="1">
    <location>
        <begin position="167"/>
        <end position="185"/>
    </location>
</feature>
<evidence type="ECO:0000313" key="4">
    <source>
        <dbReference type="Proteomes" id="UP000515317"/>
    </source>
</evidence>
<feature type="transmembrane region" description="Helical" evidence="1">
    <location>
        <begin position="350"/>
        <end position="373"/>
    </location>
</feature>
<evidence type="ECO:0000256" key="1">
    <source>
        <dbReference type="SAM" id="Phobius"/>
    </source>
</evidence>
<feature type="transmembrane region" description="Helical" evidence="1">
    <location>
        <begin position="385"/>
        <end position="403"/>
    </location>
</feature>
<feature type="transmembrane region" description="Helical" evidence="1">
    <location>
        <begin position="135"/>
        <end position="155"/>
    </location>
</feature>
<keyword evidence="1" id="KW-1133">Transmembrane helix</keyword>
<proteinExistence type="predicted"/>
<dbReference type="InterPro" id="IPR002823">
    <property type="entry name" value="DUF112_TM"/>
</dbReference>
<feature type="transmembrane region" description="Helical" evidence="1">
    <location>
        <begin position="107"/>
        <end position="129"/>
    </location>
</feature>
<reference evidence="3 4" key="1">
    <citation type="submission" date="2020-08" db="EMBL/GenBank/DDBJ databases">
        <title>Genome sequence of Rhizobiales bacterium strain IZ6.</title>
        <authorList>
            <person name="Nakai R."/>
            <person name="Naganuma T."/>
        </authorList>
    </citation>
    <scope>NUCLEOTIDE SEQUENCE [LARGE SCALE GENOMIC DNA]</scope>
    <source>
        <strain evidence="3 4">IZ6</strain>
    </source>
</reference>
<evidence type="ECO:0000313" key="3">
    <source>
        <dbReference type="EMBL" id="BCJ91263.1"/>
    </source>
</evidence>
<feature type="transmembrane region" description="Helical" evidence="1">
    <location>
        <begin position="197"/>
        <end position="217"/>
    </location>
</feature>
<keyword evidence="1" id="KW-0812">Transmembrane</keyword>
<protein>
    <recommendedName>
        <fullName evidence="2">DUF112 domain-containing protein</fullName>
    </recommendedName>
</protein>
<keyword evidence="1" id="KW-0472">Membrane</keyword>
<dbReference type="Proteomes" id="UP000515317">
    <property type="component" value="Chromosome"/>
</dbReference>
<organism evidence="3 4">
    <name type="scientific">Terrihabitans soli</name>
    <dbReference type="NCBI Taxonomy" id="708113"/>
    <lineage>
        <taxon>Bacteria</taxon>
        <taxon>Pseudomonadati</taxon>
        <taxon>Pseudomonadota</taxon>
        <taxon>Alphaproteobacteria</taxon>
        <taxon>Hyphomicrobiales</taxon>
        <taxon>Terrihabitans</taxon>
    </lineage>
</organism>
<dbReference type="PANTHER" id="PTHR35342:SF5">
    <property type="entry name" value="TRICARBOXYLIC TRANSPORT PROTEIN"/>
    <property type="match status" value="1"/>
</dbReference>
<dbReference type="AlphaFoldDB" id="A0A6S6QJ33"/>
<keyword evidence="4" id="KW-1185">Reference proteome</keyword>
<dbReference type="PANTHER" id="PTHR35342">
    <property type="entry name" value="TRICARBOXYLIC TRANSPORT PROTEIN"/>
    <property type="match status" value="1"/>
</dbReference>
<dbReference type="KEGG" id="tso:IZ6_19980"/>